<dbReference type="AlphaFoldDB" id="A0A151SLJ9"/>
<accession>A0A151SLJ9</accession>
<dbReference type="EMBL" id="CM003613">
    <property type="protein sequence ID" value="KYP55734.1"/>
    <property type="molecule type" value="Genomic_DNA"/>
</dbReference>
<dbReference type="PANTHER" id="PTHR31245">
    <property type="entry name" value="UBIQUITIN SYSTEM COMPONENT CUE PROTEIN"/>
    <property type="match status" value="1"/>
</dbReference>
<name>A0A151SLJ9_CAJCA</name>
<evidence type="ECO:0000313" key="2">
    <source>
        <dbReference type="Proteomes" id="UP000075243"/>
    </source>
</evidence>
<dbReference type="Proteomes" id="UP000075243">
    <property type="component" value="Chromosome 11"/>
</dbReference>
<protein>
    <submittedName>
        <fullName evidence="1">Uncharacterized protein</fullName>
    </submittedName>
</protein>
<reference evidence="1 2" key="1">
    <citation type="journal article" date="2012" name="Nat. Biotechnol.">
        <title>Draft genome sequence of pigeonpea (Cajanus cajan), an orphan legume crop of resource-poor farmers.</title>
        <authorList>
            <person name="Varshney R.K."/>
            <person name="Chen W."/>
            <person name="Li Y."/>
            <person name="Bharti A.K."/>
            <person name="Saxena R.K."/>
            <person name="Schlueter J.A."/>
            <person name="Donoghue M.T."/>
            <person name="Azam S."/>
            <person name="Fan G."/>
            <person name="Whaley A.M."/>
            <person name="Farmer A.D."/>
            <person name="Sheridan J."/>
            <person name="Iwata A."/>
            <person name="Tuteja R."/>
            <person name="Penmetsa R.V."/>
            <person name="Wu W."/>
            <person name="Upadhyaya H.D."/>
            <person name="Yang S.P."/>
            <person name="Shah T."/>
            <person name="Saxena K.B."/>
            <person name="Michael T."/>
            <person name="McCombie W.R."/>
            <person name="Yang B."/>
            <person name="Zhang G."/>
            <person name="Yang H."/>
            <person name="Wang J."/>
            <person name="Spillane C."/>
            <person name="Cook D.R."/>
            <person name="May G.D."/>
            <person name="Xu X."/>
            <person name="Jackson S.A."/>
        </authorList>
    </citation>
    <scope>NUCLEOTIDE SEQUENCE [LARGE SCALE GENOMIC DNA]</scope>
    <source>
        <strain evidence="2">cv. Asha</strain>
    </source>
</reference>
<gene>
    <name evidence="1" type="ORF">KK1_001959</name>
</gene>
<dbReference type="PANTHER" id="PTHR31245:SF1">
    <property type="entry name" value="UBIQUITIN SYSTEM COMPONENT CUE PROTEIN"/>
    <property type="match status" value="1"/>
</dbReference>
<organism evidence="1 2">
    <name type="scientific">Cajanus cajan</name>
    <name type="common">Pigeon pea</name>
    <name type="synonym">Cajanus indicus</name>
    <dbReference type="NCBI Taxonomy" id="3821"/>
    <lineage>
        <taxon>Eukaryota</taxon>
        <taxon>Viridiplantae</taxon>
        <taxon>Streptophyta</taxon>
        <taxon>Embryophyta</taxon>
        <taxon>Tracheophyta</taxon>
        <taxon>Spermatophyta</taxon>
        <taxon>Magnoliopsida</taxon>
        <taxon>eudicotyledons</taxon>
        <taxon>Gunneridae</taxon>
        <taxon>Pentapetalae</taxon>
        <taxon>rosids</taxon>
        <taxon>fabids</taxon>
        <taxon>Fabales</taxon>
        <taxon>Fabaceae</taxon>
        <taxon>Papilionoideae</taxon>
        <taxon>50 kb inversion clade</taxon>
        <taxon>NPAAA clade</taxon>
        <taxon>indigoferoid/millettioid clade</taxon>
        <taxon>Phaseoleae</taxon>
        <taxon>Cajanus</taxon>
    </lineage>
</organism>
<keyword evidence="2" id="KW-1185">Reference proteome</keyword>
<sequence length="68" mass="7479">RCSKHAAGSEDPLAGKNYPTKGAEWVELFVKEMMNASNMDDAKASASKMLEELEKSICARAKELQNSM</sequence>
<proteinExistence type="predicted"/>
<dbReference type="Gramene" id="C.cajan_01909.t">
    <property type="protein sequence ID" value="C.cajan_01909.t"/>
    <property type="gene ID" value="C.cajan_01909"/>
</dbReference>
<feature type="non-terminal residue" evidence="1">
    <location>
        <position position="1"/>
    </location>
</feature>
<evidence type="ECO:0000313" key="1">
    <source>
        <dbReference type="EMBL" id="KYP55734.1"/>
    </source>
</evidence>
<dbReference type="STRING" id="3821.A0A151SLJ9"/>